<dbReference type="SUPFAM" id="SSF54593">
    <property type="entry name" value="Glyoxalase/Bleomycin resistance protein/Dihydroxybiphenyl dioxygenase"/>
    <property type="match status" value="1"/>
</dbReference>
<gene>
    <name evidence="2" type="primary">cadI_2</name>
    <name evidence="2" type="ORF">GALL_502720</name>
</gene>
<organism evidence="2">
    <name type="scientific">mine drainage metagenome</name>
    <dbReference type="NCBI Taxonomy" id="410659"/>
    <lineage>
        <taxon>unclassified sequences</taxon>
        <taxon>metagenomes</taxon>
        <taxon>ecological metagenomes</taxon>
    </lineage>
</organism>
<evidence type="ECO:0000259" key="1">
    <source>
        <dbReference type="PROSITE" id="PS51819"/>
    </source>
</evidence>
<evidence type="ECO:0000313" key="2">
    <source>
        <dbReference type="EMBL" id="OIQ68138.1"/>
    </source>
</evidence>
<dbReference type="NCBIfam" id="NF041414">
    <property type="entry name" value="ArsI_CadI_VOC"/>
    <property type="match status" value="1"/>
</dbReference>
<dbReference type="InterPro" id="IPR004360">
    <property type="entry name" value="Glyas_Fos-R_dOase_dom"/>
</dbReference>
<dbReference type="InterPro" id="IPR052393">
    <property type="entry name" value="Cadmium-induced_rsp"/>
</dbReference>
<sequence>MKRFHVHVSVPSLDDAIRFYSALFAAEPTVRKPDYAKWMLDDPRVNFAISQRGAEPGVNHLGVQVETETELQEMQQRLDQLETGYTEQIGAACCYARSDKYWANDPVGIPWETYHTLDTIPLFNDAAPDGGHTGDNCCVPTAVVMVTSPKRASITCCGHGAVANNADETSAGCC</sequence>
<dbReference type="PROSITE" id="PS51819">
    <property type="entry name" value="VOC"/>
    <property type="match status" value="1"/>
</dbReference>
<dbReference type="GO" id="GO:0046686">
    <property type="term" value="P:response to cadmium ion"/>
    <property type="evidence" value="ECO:0007669"/>
    <property type="project" value="TreeGrafter"/>
</dbReference>
<dbReference type="Gene3D" id="3.10.180.10">
    <property type="entry name" value="2,3-Dihydroxybiphenyl 1,2-Dioxygenase, domain 1"/>
    <property type="match status" value="1"/>
</dbReference>
<accession>A0A1J5PA98</accession>
<dbReference type="InterPro" id="IPR049789">
    <property type="entry name" value="ArsI/CadI-like"/>
</dbReference>
<proteinExistence type="predicted"/>
<reference evidence="2" key="1">
    <citation type="submission" date="2016-10" db="EMBL/GenBank/DDBJ databases">
        <title>Sequence of Gallionella enrichment culture.</title>
        <authorList>
            <person name="Poehlein A."/>
            <person name="Muehling M."/>
            <person name="Daniel R."/>
        </authorList>
    </citation>
    <scope>NUCLEOTIDE SEQUENCE</scope>
</reference>
<feature type="domain" description="VOC" evidence="1">
    <location>
        <begin position="2"/>
        <end position="116"/>
    </location>
</feature>
<comment type="caution">
    <text evidence="2">The sequence shown here is derived from an EMBL/GenBank/DDBJ whole genome shotgun (WGS) entry which is preliminary data.</text>
</comment>
<name>A0A1J5PA98_9ZZZZ</name>
<dbReference type="PANTHER" id="PTHR41294">
    <property type="entry name" value="CADMIUM-INDUCED PROTEIN CADI"/>
    <property type="match status" value="1"/>
</dbReference>
<dbReference type="AlphaFoldDB" id="A0A1J5PA98"/>
<dbReference type="PANTHER" id="PTHR41294:SF1">
    <property type="entry name" value="CADMIUM-INDUCED PROTEIN CADI"/>
    <property type="match status" value="1"/>
</dbReference>
<dbReference type="Pfam" id="PF00903">
    <property type="entry name" value="Glyoxalase"/>
    <property type="match status" value="1"/>
</dbReference>
<dbReference type="InterPro" id="IPR029068">
    <property type="entry name" value="Glyas_Bleomycin-R_OHBP_Dase"/>
</dbReference>
<protein>
    <submittedName>
        <fullName evidence="2">Cadmium-induced protein CadI</fullName>
    </submittedName>
</protein>
<dbReference type="EMBL" id="MLJW01005485">
    <property type="protein sequence ID" value="OIQ68138.1"/>
    <property type="molecule type" value="Genomic_DNA"/>
</dbReference>
<dbReference type="InterPro" id="IPR037523">
    <property type="entry name" value="VOC_core"/>
</dbReference>